<keyword evidence="1" id="KW-1133">Transmembrane helix</keyword>
<feature type="transmembrane region" description="Helical" evidence="1">
    <location>
        <begin position="12"/>
        <end position="30"/>
    </location>
</feature>
<name>A0A1M4VGC5_9SPHI</name>
<dbReference type="Proteomes" id="UP000184287">
    <property type="component" value="Unassembled WGS sequence"/>
</dbReference>
<feature type="transmembrane region" description="Helical" evidence="1">
    <location>
        <begin position="42"/>
        <end position="61"/>
    </location>
</feature>
<reference evidence="3" key="1">
    <citation type="submission" date="2016-11" db="EMBL/GenBank/DDBJ databases">
        <authorList>
            <person name="Varghese N."/>
            <person name="Submissions S."/>
        </authorList>
    </citation>
    <scope>NUCLEOTIDE SEQUENCE [LARGE SCALE GENOMIC DNA]</scope>
    <source>
        <strain evidence="3">DSM 16990</strain>
    </source>
</reference>
<sequence>MDEILKSNLVHQISVFCAVFLPLFLIVRLYRIIKFKDYSKGNYIYIISCIIVLLLIFTLVFNDYQRLFLGYFLVFFAILFLLIFSIDKVIRRR</sequence>
<evidence type="ECO:0000313" key="2">
    <source>
        <dbReference type="EMBL" id="SHE68084.1"/>
    </source>
</evidence>
<dbReference type="EMBL" id="FQUQ01000001">
    <property type="protein sequence ID" value="SHE68084.1"/>
    <property type="molecule type" value="Genomic_DNA"/>
</dbReference>
<proteinExistence type="predicted"/>
<dbReference type="STRING" id="288992.SAMN04488522_101901"/>
<protein>
    <submittedName>
        <fullName evidence="2">Uncharacterized protein</fullName>
    </submittedName>
</protein>
<evidence type="ECO:0000313" key="3">
    <source>
        <dbReference type="Proteomes" id="UP000184287"/>
    </source>
</evidence>
<accession>A0A1M4VGC5</accession>
<dbReference type="AlphaFoldDB" id="A0A1M4VGC5"/>
<keyword evidence="1" id="KW-0472">Membrane</keyword>
<evidence type="ECO:0000256" key="1">
    <source>
        <dbReference type="SAM" id="Phobius"/>
    </source>
</evidence>
<feature type="transmembrane region" description="Helical" evidence="1">
    <location>
        <begin position="67"/>
        <end position="86"/>
    </location>
</feature>
<organism evidence="2 3">
    <name type="scientific">Pedobacter caeni</name>
    <dbReference type="NCBI Taxonomy" id="288992"/>
    <lineage>
        <taxon>Bacteria</taxon>
        <taxon>Pseudomonadati</taxon>
        <taxon>Bacteroidota</taxon>
        <taxon>Sphingobacteriia</taxon>
        <taxon>Sphingobacteriales</taxon>
        <taxon>Sphingobacteriaceae</taxon>
        <taxon>Pedobacter</taxon>
    </lineage>
</organism>
<gene>
    <name evidence="2" type="ORF">SAMN04488522_101901</name>
</gene>
<keyword evidence="1" id="KW-0812">Transmembrane</keyword>
<keyword evidence="3" id="KW-1185">Reference proteome</keyword>